<gene>
    <name evidence="5" type="ORF">MZV50_16060</name>
</gene>
<dbReference type="InterPro" id="IPR048330">
    <property type="entry name" value="PcRGLX/YetA_2nd"/>
</dbReference>
<feature type="chain" id="PRO_5045504101" evidence="1">
    <location>
        <begin position="28"/>
        <end position="892"/>
    </location>
</feature>
<feature type="domain" description="PcRGLX/YetA-like N-terminal RIFT barrel" evidence="2">
    <location>
        <begin position="34"/>
        <end position="105"/>
    </location>
</feature>
<dbReference type="InterPro" id="IPR006311">
    <property type="entry name" value="TAT_signal"/>
</dbReference>
<organism evidence="5 6">
    <name type="scientific">Caulobacter segnis</name>
    <dbReference type="NCBI Taxonomy" id="88688"/>
    <lineage>
        <taxon>Bacteria</taxon>
        <taxon>Pseudomonadati</taxon>
        <taxon>Pseudomonadota</taxon>
        <taxon>Alphaproteobacteria</taxon>
        <taxon>Caulobacterales</taxon>
        <taxon>Caulobacteraceae</taxon>
        <taxon>Caulobacter</taxon>
    </lineage>
</organism>
<proteinExistence type="predicted"/>
<dbReference type="Pfam" id="PF19501">
    <property type="entry name" value="PcRGLX_1st"/>
    <property type="match status" value="1"/>
</dbReference>
<evidence type="ECO:0000259" key="3">
    <source>
        <dbReference type="Pfam" id="PF21345"/>
    </source>
</evidence>
<dbReference type="Pfam" id="PF21345">
    <property type="entry name" value="PcRGLX_2nd"/>
    <property type="match status" value="1"/>
</dbReference>
<evidence type="ECO:0000256" key="1">
    <source>
        <dbReference type="SAM" id="SignalP"/>
    </source>
</evidence>
<dbReference type="Pfam" id="PF21346">
    <property type="entry name" value="PcRGLX_3rd"/>
    <property type="match status" value="1"/>
</dbReference>
<dbReference type="EMBL" id="CP096040">
    <property type="protein sequence ID" value="USQ94119.1"/>
    <property type="molecule type" value="Genomic_DNA"/>
</dbReference>
<evidence type="ECO:0000313" key="6">
    <source>
        <dbReference type="Proteomes" id="UP001057520"/>
    </source>
</evidence>
<dbReference type="InterPro" id="IPR045793">
    <property type="entry name" value="PcRGLX/YetA-like"/>
</dbReference>
<sequence length="892" mass="97581">MTKGATRRGVLVSSLALTAVASEAARAAKPAPASADLHWLGELPPTAPGAAVWGAPWPRGAVKAKTALTAVGADGQALPLQTWPLAYWPDGSLKWTGHALAGPAPKGFQVRPGKPISPNKSVQVRETPERIEVAAGDLVCRFARTGGNLIESVSLAGRETLRGGRLVCLNQTLPPGDLGTRETQIFDGAIDAVMVEQRGPVRAVVRFEGKHRGAGRDWLPFTVRVAVDAEGRLTLTHSFVFDGDGNKDFIAGLGVRFDVPLTDELHNRHVRFAGEGEGMWGEAVRNLPGWQPAKFALAGKFQDQLRGERVPDLAAMDAKTRDQLATVPAWDGYRLFQGDADAFAIDKRTNTRSSWLRADHGGRSPGLGYVGGVSGGVAFGLRHFWQRHPTGLEIKGATTDAATVTLWLWSPQAGAMDLRHYSDRAHGLEIQYEDVEEGHSTPLGIARTNQVFLWPVAATPAREALSGMAKATTDPALPVAAPAYYQSCGAFGVWAPVDRSTPVKARLEAEHERLLGFYRHEVEQRRWYGFWDHGDVMHTYDQDRHAWRYDVGGYAWDNSELVPDLWLWTAFMRTGRADIFRMAEAMTRHTGEVDQYHLGPFKGLGSRHNVSHWGDGAKEVRISQSLLRRHYYYLTADERTGDIMAGLVDADHALAAVNPVRKVAAKTTYPTQARSGPDWFAFASNWLVAWERTGDTQWRDKIVKGLDAIAGSSHGMFTGPPFGYDPATATLYDLGTAFTTSYHLVTIMGGAEFVFELDGLIDDPAWTKAWARFCAYYNAPQAERQAALGQAAIDRYFGYPVWHARLTAWAARKLNDPALAQRAWKEFLTATKSGQERGPAPITRVAGNAVLKPIDEMANVSTNQSSQWALNLFELLALVGDAAPASLPASWD</sequence>
<evidence type="ECO:0000259" key="4">
    <source>
        <dbReference type="Pfam" id="PF21346"/>
    </source>
</evidence>
<dbReference type="PANTHER" id="PTHR40081:SF1">
    <property type="entry name" value="TAT PATHWAY SIGNAL SEQUENCE DOMAIN PROTEIN"/>
    <property type="match status" value="1"/>
</dbReference>
<keyword evidence="1" id="KW-0732">Signal</keyword>
<dbReference type="InterPro" id="IPR048329">
    <property type="entry name" value="PcRGLX_1st"/>
</dbReference>
<reference evidence="5 6" key="1">
    <citation type="submission" date="2022-04" db="EMBL/GenBank/DDBJ databases">
        <title>Genome sequence of soybean root-associated Caulobacter segnis RL271.</title>
        <authorList>
            <person name="Longley R."/>
            <person name="Bonito G."/>
            <person name="Trigodet F."/>
            <person name="Crosson S."/>
            <person name="Fiebig A."/>
        </authorList>
    </citation>
    <scope>NUCLEOTIDE SEQUENCE [LARGE SCALE GENOMIC DNA]</scope>
    <source>
        <strain evidence="5 6">RL271</strain>
    </source>
</reference>
<evidence type="ECO:0000313" key="5">
    <source>
        <dbReference type="EMBL" id="USQ94119.1"/>
    </source>
</evidence>
<name>A0ABY4ZP09_9CAUL</name>
<feature type="domain" description="PcRGLX/YetA-like central beta-sandwich" evidence="3">
    <location>
        <begin position="122"/>
        <end position="469"/>
    </location>
</feature>
<dbReference type="Proteomes" id="UP001057520">
    <property type="component" value="Chromosome"/>
</dbReference>
<dbReference type="PANTHER" id="PTHR40081">
    <property type="entry name" value="CONCANAVALIN A-LIKE LECTIN/GLUCANASE"/>
    <property type="match status" value="1"/>
</dbReference>
<dbReference type="InterPro" id="IPR048331">
    <property type="entry name" value="PcRGLX/YetA_3rd"/>
</dbReference>
<dbReference type="PROSITE" id="PS51318">
    <property type="entry name" value="TAT"/>
    <property type="match status" value="1"/>
</dbReference>
<protein>
    <submittedName>
        <fullName evidence="5">Tat pathway signal sequence domain protein</fullName>
    </submittedName>
</protein>
<accession>A0ABY4ZP09</accession>
<feature type="domain" description="PcRGLX/YetA-like C-terminal alpha/alpha toroid" evidence="4">
    <location>
        <begin position="478"/>
        <end position="883"/>
    </location>
</feature>
<keyword evidence="6" id="KW-1185">Reference proteome</keyword>
<evidence type="ECO:0000259" key="2">
    <source>
        <dbReference type="Pfam" id="PF19501"/>
    </source>
</evidence>
<feature type="signal peptide" evidence="1">
    <location>
        <begin position="1"/>
        <end position="27"/>
    </location>
</feature>